<evidence type="ECO:0000313" key="2">
    <source>
        <dbReference type="EMBL" id="KAJ8897528.1"/>
    </source>
</evidence>
<keyword evidence="3" id="KW-1185">Reference proteome</keyword>
<comment type="caution">
    <text evidence="2">The sequence shown here is derived from an EMBL/GenBank/DDBJ whole genome shotgun (WGS) entry which is preliminary data.</text>
</comment>
<gene>
    <name evidence="2" type="ORF">PR048_002875</name>
</gene>
<sequence length="1030" mass="115215">MREIEVNMLRRQNDGAVETEDLREKTRRPTASSCTIPTCESPASDANRSATMAPSMTIMDDKKSALLDIRPEAPIKKLDSRVGCRKKKRRVVCREIVSGAAAIAATASAAVKGDLDAPRMRCGPRLSRKLRSSPPQSPPPPSFGVADIICTVQRHDGNTARLARRSDEALGVRVTVARIAPSLLDLGRAATYLRDRSTSYLVYEADLASQHVASMEVIDDGVATAYLLHVYQVNPMPCLTYFNCTCVDRLFTSAAILGVAKPKVVIEMSMEHRWYEMAGKTGDTQENPPTNGIVRHDSHMRKSGVTRPGIELGSPWWEASRLTAQPPQPGFETEPPLRMPRYNRSCSGGQRSTEPRYYDREGGRDTAEGVLDHWFSLSLSLKSTLSDMAARTRPFVLREYIYVDELGRLDVFFYFPGIASLDHMGFYGYQWIAFEKLFPTVYDLCVSTWLFDEYRATDFSGLAPIMVVNLKTYSHPATSTSWDSRFDSMPGADGKISACGCHIGGAAVVAVVRRFPRGSPVSFSVLIPPLLRPYLTHSSGWEERLMDPSAGRLADFRARLLNTLRVWDKTGATVAELSGFNTRPGHTLDFHMCESCRTMPLVGGFFPGISRLPLPFTPALLHARLNHLLRLPNLFAHSTFAKPRLGAKFRDRMNKLSDNTRPFLAAYLACEDYSIHQQRESRHFRRHCGLAFYTYGACHGKASTWKNTTMCLQVDLEQVFETCPVYREQSIPAGRRTSCVSPNFTSQITASGARPTSNHLIVALFKLPCVASDPLVCETYLPKLMSLSQSITVTAGRYWSREHKWELIIRGNNTITLPATSLAAECSEMCKCAGKCRCANSTNPTSYCRVFTTHVALELAEAKDQTYKQLSHGRTKGVGATKNDSVISIATELHQLWSGLGKPVPSQYIYKIHPFFQRDAHFPETRGASFIGSEGGEANSRVQPHSHLRPSSSFIRRICGSWRQRRRRLGYQIALKDRPVIRYRVKTRRHEVDRVNGRALRKLPTAMQCLPDSPHENPQSEVFLPARTWD</sequence>
<evidence type="ECO:0000256" key="1">
    <source>
        <dbReference type="SAM" id="MobiDB-lite"/>
    </source>
</evidence>
<name>A0ABQ9ILE6_9NEOP</name>
<organism evidence="2 3">
    <name type="scientific">Dryococelus australis</name>
    <dbReference type="NCBI Taxonomy" id="614101"/>
    <lineage>
        <taxon>Eukaryota</taxon>
        <taxon>Metazoa</taxon>
        <taxon>Ecdysozoa</taxon>
        <taxon>Arthropoda</taxon>
        <taxon>Hexapoda</taxon>
        <taxon>Insecta</taxon>
        <taxon>Pterygota</taxon>
        <taxon>Neoptera</taxon>
        <taxon>Polyneoptera</taxon>
        <taxon>Phasmatodea</taxon>
        <taxon>Verophasmatodea</taxon>
        <taxon>Anareolatae</taxon>
        <taxon>Phasmatidae</taxon>
        <taxon>Eurycanthinae</taxon>
        <taxon>Dryococelus</taxon>
    </lineage>
</organism>
<feature type="compositionally biased region" description="Polar residues" evidence="1">
    <location>
        <begin position="29"/>
        <end position="38"/>
    </location>
</feature>
<feature type="region of interest" description="Disordered" evidence="1">
    <location>
        <begin position="327"/>
        <end position="361"/>
    </location>
</feature>
<feature type="region of interest" description="Disordered" evidence="1">
    <location>
        <begin position="1011"/>
        <end position="1030"/>
    </location>
</feature>
<feature type="region of interest" description="Disordered" evidence="1">
    <location>
        <begin position="1"/>
        <end position="49"/>
    </location>
</feature>
<reference evidence="2 3" key="1">
    <citation type="submission" date="2023-02" db="EMBL/GenBank/DDBJ databases">
        <title>LHISI_Scaffold_Assembly.</title>
        <authorList>
            <person name="Stuart O.P."/>
            <person name="Cleave R."/>
            <person name="Magrath M.J.L."/>
            <person name="Mikheyev A.S."/>
        </authorList>
    </citation>
    <scope>NUCLEOTIDE SEQUENCE [LARGE SCALE GENOMIC DNA]</scope>
    <source>
        <strain evidence="2">Daus_M_001</strain>
        <tissue evidence="2">Leg muscle</tissue>
    </source>
</reference>
<dbReference type="Proteomes" id="UP001159363">
    <property type="component" value="Chromosome 1"/>
</dbReference>
<evidence type="ECO:0000313" key="3">
    <source>
        <dbReference type="Proteomes" id="UP001159363"/>
    </source>
</evidence>
<accession>A0ABQ9ILE6</accession>
<dbReference type="EMBL" id="JARBHB010000001">
    <property type="protein sequence ID" value="KAJ8897528.1"/>
    <property type="molecule type" value="Genomic_DNA"/>
</dbReference>
<protein>
    <submittedName>
        <fullName evidence="2">Uncharacterized protein</fullName>
    </submittedName>
</protein>
<proteinExistence type="predicted"/>